<accession>I4AFK4</accession>
<dbReference type="AlphaFoldDB" id="I4AFK4"/>
<evidence type="ECO:0000313" key="3">
    <source>
        <dbReference type="Proteomes" id="UP000006054"/>
    </source>
</evidence>
<keyword evidence="3" id="KW-1185">Reference proteome</keyword>
<protein>
    <submittedName>
        <fullName evidence="2">Uncharacterized protein</fullName>
    </submittedName>
</protein>
<dbReference type="Proteomes" id="UP000006054">
    <property type="component" value="Chromosome"/>
</dbReference>
<dbReference type="KEGG" id="fli:Fleli_0250"/>
<keyword evidence="1" id="KW-0472">Membrane</keyword>
<evidence type="ECO:0000256" key="1">
    <source>
        <dbReference type="SAM" id="Phobius"/>
    </source>
</evidence>
<dbReference type="HOGENOM" id="CLU_914486_0_0_10"/>
<dbReference type="RefSeq" id="WP_014796204.1">
    <property type="nucleotide sequence ID" value="NC_018018.1"/>
</dbReference>
<evidence type="ECO:0000313" key="2">
    <source>
        <dbReference type="EMBL" id="AFM02739.1"/>
    </source>
</evidence>
<sequence>MKLLRKNENNNQKYIYLFNFIITCLLFNLIINKTYSQIDSLSKKNVEEYQYDIFSDSSTFQNNDEIIESQKTKSTKQRVEYRNYQKGDIDIYFSPFSIIWEASPTFYVGTEYFLSEKVSIFTNVGYIFAWGTDSRKQNGGRLEHPSHISYTIKPEIRFYKENNPQEGRYSAIKLMFRNMNYQDVEAVFEGYEFDENTRNWNGIGNRTIENFRIKRQTIGIQFIKGYKNRLFNKYTHNVYYGVGIRYVSNLFIKKPYNPIESQAENDGLFERGVFNIREEYKTVALDVALGLRIGGKIKRPNSFK</sequence>
<gene>
    <name evidence="2" type="ordered locus">Fleli_0250</name>
</gene>
<feature type="transmembrane region" description="Helical" evidence="1">
    <location>
        <begin position="14"/>
        <end position="31"/>
    </location>
</feature>
<organism evidence="2 3">
    <name type="scientific">Bernardetia litoralis (strain ATCC 23117 / DSM 6794 / NBRC 15988 / NCIMB 1366 / Fx l1 / Sio-4)</name>
    <name type="common">Flexibacter litoralis</name>
    <dbReference type="NCBI Taxonomy" id="880071"/>
    <lineage>
        <taxon>Bacteria</taxon>
        <taxon>Pseudomonadati</taxon>
        <taxon>Bacteroidota</taxon>
        <taxon>Cytophagia</taxon>
        <taxon>Cytophagales</taxon>
        <taxon>Bernardetiaceae</taxon>
        <taxon>Bernardetia</taxon>
    </lineage>
</organism>
<proteinExistence type="predicted"/>
<keyword evidence="1" id="KW-1133">Transmembrane helix</keyword>
<name>I4AFK4_BERLS</name>
<keyword evidence="1" id="KW-0812">Transmembrane</keyword>
<dbReference type="EMBL" id="CP003345">
    <property type="protein sequence ID" value="AFM02739.1"/>
    <property type="molecule type" value="Genomic_DNA"/>
</dbReference>
<reference evidence="3" key="1">
    <citation type="submission" date="2012-06" db="EMBL/GenBank/DDBJ databases">
        <title>The complete genome of Flexibacter litoralis DSM 6794.</title>
        <authorList>
            <person name="Lucas S."/>
            <person name="Copeland A."/>
            <person name="Lapidus A."/>
            <person name="Glavina del Rio T."/>
            <person name="Dalin E."/>
            <person name="Tice H."/>
            <person name="Bruce D."/>
            <person name="Goodwin L."/>
            <person name="Pitluck S."/>
            <person name="Peters L."/>
            <person name="Ovchinnikova G."/>
            <person name="Lu M."/>
            <person name="Kyrpides N."/>
            <person name="Mavromatis K."/>
            <person name="Ivanova N."/>
            <person name="Brettin T."/>
            <person name="Detter J.C."/>
            <person name="Han C."/>
            <person name="Larimer F."/>
            <person name="Land M."/>
            <person name="Hauser L."/>
            <person name="Markowitz V."/>
            <person name="Cheng J.-F."/>
            <person name="Hugenholtz P."/>
            <person name="Woyke T."/>
            <person name="Wu D."/>
            <person name="Spring S."/>
            <person name="Lang E."/>
            <person name="Kopitz M."/>
            <person name="Brambilla E."/>
            <person name="Klenk H.-P."/>
            <person name="Eisen J.A."/>
        </authorList>
    </citation>
    <scope>NUCLEOTIDE SEQUENCE [LARGE SCALE GENOMIC DNA]</scope>
    <source>
        <strain evidence="3">ATCC 23117 / DSM 6794 / NBRC 15988 / NCIMB 1366 / Sio-4</strain>
    </source>
</reference>